<protein>
    <submittedName>
        <fullName evidence="2">Uncharacterized protein</fullName>
    </submittedName>
</protein>
<dbReference type="AlphaFoldDB" id="A0A5J9WD32"/>
<feature type="non-terminal residue" evidence="2">
    <location>
        <position position="1"/>
    </location>
</feature>
<keyword evidence="3" id="KW-1185">Reference proteome</keyword>
<dbReference type="Proteomes" id="UP000324897">
    <property type="component" value="Chromosome 5"/>
</dbReference>
<dbReference type="OrthoDB" id="599439at2759"/>
<evidence type="ECO:0000313" key="2">
    <source>
        <dbReference type="EMBL" id="TVU45310.1"/>
    </source>
</evidence>
<accession>A0A5J9WD32</accession>
<gene>
    <name evidence="2" type="ORF">EJB05_04794</name>
</gene>
<dbReference type="EMBL" id="RWGY01000004">
    <property type="protein sequence ID" value="TVU45310.1"/>
    <property type="molecule type" value="Genomic_DNA"/>
</dbReference>
<proteinExistence type="predicted"/>
<evidence type="ECO:0000313" key="3">
    <source>
        <dbReference type="Proteomes" id="UP000324897"/>
    </source>
</evidence>
<feature type="region of interest" description="Disordered" evidence="1">
    <location>
        <begin position="58"/>
        <end position="80"/>
    </location>
</feature>
<dbReference type="PANTHER" id="PTHR33622:SF9">
    <property type="entry name" value="OS03G0724600 PROTEIN"/>
    <property type="match status" value="1"/>
</dbReference>
<dbReference type="Gramene" id="TVU45310">
    <property type="protein sequence ID" value="TVU45310"/>
    <property type="gene ID" value="EJB05_04794"/>
</dbReference>
<organism evidence="2 3">
    <name type="scientific">Eragrostis curvula</name>
    <name type="common">weeping love grass</name>
    <dbReference type="NCBI Taxonomy" id="38414"/>
    <lineage>
        <taxon>Eukaryota</taxon>
        <taxon>Viridiplantae</taxon>
        <taxon>Streptophyta</taxon>
        <taxon>Embryophyta</taxon>
        <taxon>Tracheophyta</taxon>
        <taxon>Spermatophyta</taxon>
        <taxon>Magnoliopsida</taxon>
        <taxon>Liliopsida</taxon>
        <taxon>Poales</taxon>
        <taxon>Poaceae</taxon>
        <taxon>PACMAD clade</taxon>
        <taxon>Chloridoideae</taxon>
        <taxon>Eragrostideae</taxon>
        <taxon>Eragrostidinae</taxon>
        <taxon>Eragrostis</taxon>
    </lineage>
</organism>
<evidence type="ECO:0000256" key="1">
    <source>
        <dbReference type="SAM" id="MobiDB-lite"/>
    </source>
</evidence>
<sequence length="235" mass="25479">MSAKLLRSRTDTSRPALLLPCASFFPSKRLCLAIKQRPRHHCQEQKKLGLSWFASSTTSLSNHHSSRGLRPGERERSSRSVGVMAAVMEKESGVTKAAAAAVGAPQEDGVKKAVGAPEEAVLTAPEKEPARKCYKKTVGEESTFLETAKDYLTQFKDMPAKMHWICFMNRVRAYGEYVSQKSSSVFGKQKVEPVIKEPTPVVAVNDGSAPEVANKDGCPVVADKPAAASLTEGVF</sequence>
<name>A0A5J9WD32_9POAL</name>
<reference evidence="2 3" key="1">
    <citation type="journal article" date="2019" name="Sci. Rep.">
        <title>A high-quality genome of Eragrostis curvula grass provides insights into Poaceae evolution and supports new strategies to enhance forage quality.</title>
        <authorList>
            <person name="Carballo J."/>
            <person name="Santos B.A.C.M."/>
            <person name="Zappacosta D."/>
            <person name="Garbus I."/>
            <person name="Selva J.P."/>
            <person name="Gallo C.A."/>
            <person name="Diaz A."/>
            <person name="Albertini E."/>
            <person name="Caccamo M."/>
            <person name="Echenique V."/>
        </authorList>
    </citation>
    <scope>NUCLEOTIDE SEQUENCE [LARGE SCALE GENOMIC DNA]</scope>
    <source>
        <strain evidence="3">cv. Victoria</strain>
        <tissue evidence="2">Leaf</tissue>
    </source>
</reference>
<comment type="caution">
    <text evidence="2">The sequence shown here is derived from an EMBL/GenBank/DDBJ whole genome shotgun (WGS) entry which is preliminary data.</text>
</comment>
<dbReference type="PANTHER" id="PTHR33622">
    <property type="entry name" value="OS03G0724500 PROTEIN"/>
    <property type="match status" value="1"/>
</dbReference>